<organism evidence="5 6">
    <name type="scientific">Kitasatospora putterlickiae</name>
    <dbReference type="NCBI Taxonomy" id="221725"/>
    <lineage>
        <taxon>Bacteria</taxon>
        <taxon>Bacillati</taxon>
        <taxon>Actinomycetota</taxon>
        <taxon>Actinomycetes</taxon>
        <taxon>Kitasatosporales</taxon>
        <taxon>Streptomycetaceae</taxon>
        <taxon>Kitasatospora</taxon>
    </lineage>
</organism>
<comment type="caution">
    <text evidence="5">The sequence shown here is derived from an EMBL/GenBank/DDBJ whole genome shotgun (WGS) entry which is preliminary data.</text>
</comment>
<keyword evidence="6" id="KW-1185">Reference proteome</keyword>
<proteinExistence type="inferred from homology"/>
<feature type="domain" description="GFO/IDH/MocA-like oxidoreductase" evidence="4">
    <location>
        <begin position="153"/>
        <end position="269"/>
    </location>
</feature>
<name>A0ABP4J014_9ACTN</name>
<accession>A0ABP4J014</accession>
<comment type="similarity">
    <text evidence="1">Belongs to the Gfo/Idh/MocA family.</text>
</comment>
<protein>
    <submittedName>
        <fullName evidence="5">Gfo/Idh/MocA family oxidoreductase</fullName>
    </submittedName>
</protein>
<evidence type="ECO:0000256" key="2">
    <source>
        <dbReference type="ARBA" id="ARBA00023002"/>
    </source>
</evidence>
<dbReference type="Gene3D" id="3.40.50.720">
    <property type="entry name" value="NAD(P)-binding Rossmann-like Domain"/>
    <property type="match status" value="1"/>
</dbReference>
<dbReference type="Proteomes" id="UP001499863">
    <property type="component" value="Unassembled WGS sequence"/>
</dbReference>
<reference evidence="6" key="1">
    <citation type="journal article" date="2019" name="Int. J. Syst. Evol. Microbiol.">
        <title>The Global Catalogue of Microorganisms (GCM) 10K type strain sequencing project: providing services to taxonomists for standard genome sequencing and annotation.</title>
        <authorList>
            <consortium name="The Broad Institute Genomics Platform"/>
            <consortium name="The Broad Institute Genome Sequencing Center for Infectious Disease"/>
            <person name="Wu L."/>
            <person name="Ma J."/>
        </authorList>
    </citation>
    <scope>NUCLEOTIDE SEQUENCE [LARGE SCALE GENOMIC DNA]</scope>
    <source>
        <strain evidence="6">JCM 12393</strain>
    </source>
</reference>
<dbReference type="Pfam" id="PF22725">
    <property type="entry name" value="GFO_IDH_MocA_C3"/>
    <property type="match status" value="1"/>
</dbReference>
<evidence type="ECO:0000313" key="5">
    <source>
        <dbReference type="EMBL" id="GAA1403703.1"/>
    </source>
</evidence>
<dbReference type="SUPFAM" id="SSF51735">
    <property type="entry name" value="NAD(P)-binding Rossmann-fold domains"/>
    <property type="match status" value="1"/>
</dbReference>
<dbReference type="InterPro" id="IPR055170">
    <property type="entry name" value="GFO_IDH_MocA-like_dom"/>
</dbReference>
<keyword evidence="2" id="KW-0560">Oxidoreductase</keyword>
<dbReference type="InterPro" id="IPR050984">
    <property type="entry name" value="Gfo/Idh/MocA_domain"/>
</dbReference>
<gene>
    <name evidence="5" type="ORF">GCM10009639_48860</name>
</gene>
<dbReference type="Gene3D" id="3.30.360.10">
    <property type="entry name" value="Dihydrodipicolinate Reductase, domain 2"/>
    <property type="match status" value="1"/>
</dbReference>
<evidence type="ECO:0000259" key="3">
    <source>
        <dbReference type="Pfam" id="PF01408"/>
    </source>
</evidence>
<evidence type="ECO:0000259" key="4">
    <source>
        <dbReference type="Pfam" id="PF22725"/>
    </source>
</evidence>
<dbReference type="PANTHER" id="PTHR22604:SF105">
    <property type="entry name" value="TRANS-1,2-DIHYDROBENZENE-1,2-DIOL DEHYDROGENASE"/>
    <property type="match status" value="1"/>
</dbReference>
<dbReference type="Pfam" id="PF01408">
    <property type="entry name" value="GFO_IDH_MocA"/>
    <property type="match status" value="1"/>
</dbReference>
<evidence type="ECO:0000256" key="1">
    <source>
        <dbReference type="ARBA" id="ARBA00010928"/>
    </source>
</evidence>
<dbReference type="InterPro" id="IPR036291">
    <property type="entry name" value="NAD(P)-bd_dom_sf"/>
</dbReference>
<evidence type="ECO:0000313" key="6">
    <source>
        <dbReference type="Proteomes" id="UP001499863"/>
    </source>
</evidence>
<dbReference type="PANTHER" id="PTHR22604">
    <property type="entry name" value="OXIDOREDUCTASES"/>
    <property type="match status" value="1"/>
</dbReference>
<feature type="domain" description="Gfo/Idh/MocA-like oxidoreductase N-terminal" evidence="3">
    <location>
        <begin position="26"/>
        <end position="142"/>
    </location>
</feature>
<dbReference type="InterPro" id="IPR000683">
    <property type="entry name" value="Gfo/Idh/MocA-like_OxRdtase_N"/>
</dbReference>
<dbReference type="SUPFAM" id="SSF55347">
    <property type="entry name" value="Glyceraldehyde-3-phosphate dehydrogenase-like, C-terminal domain"/>
    <property type="match status" value="1"/>
</dbReference>
<dbReference type="EMBL" id="BAAAKJ010000260">
    <property type="protein sequence ID" value="GAA1403703.1"/>
    <property type="molecule type" value="Genomic_DNA"/>
</dbReference>
<sequence>MLPHWLPNGHPVSDGRLDVHEGTGPVRFGVIGCADIAWRRTLPAMRAEPGVELRAVASRDLSKAERFTGSFGGVAVNGYAELLKRDDLDAVYIPLPTGMHGEWVERALLAGKHVLVEKPLTTRSREAGRLVALAEERGRLLLENMMFLHHPQHRQVDELVSGGAIGEVRSFLSTFTIPPRPPDDIRYRPDAGGGALMDTGVYPIRAALRFLGPRLRLVGAVLRVERARGVVVGGSVLLSDPDGVTAQLSFGMEHSYCTGYELRGDSGRLSLDRVFTPPPGHRPVVRIERQDGCEEIALPPGDQFANMIAFFAAAVRSDGGAAARDLAAWNADSLRQADLVDDIGDRAHYAYVS</sequence>